<organism evidence="3 4">
    <name type="scientific">Arthrobacter woluwensis</name>
    <dbReference type="NCBI Taxonomy" id="156980"/>
    <lineage>
        <taxon>Bacteria</taxon>
        <taxon>Bacillati</taxon>
        <taxon>Actinomycetota</taxon>
        <taxon>Actinomycetes</taxon>
        <taxon>Micrococcales</taxon>
        <taxon>Micrococcaceae</taxon>
        <taxon>Arthrobacter</taxon>
    </lineage>
</organism>
<keyword evidence="3" id="KW-0482">Metalloprotease</keyword>
<gene>
    <name evidence="2" type="ORF">SAMN04489745_0151</name>
    <name evidence="3" type="ORF">SAMN04489745_3665</name>
</gene>
<proteinExistence type="predicted"/>
<dbReference type="CDD" id="cd12952">
    <property type="entry name" value="MMP_ACEL2062"/>
    <property type="match status" value="1"/>
</dbReference>
<dbReference type="InterPro" id="IPR010428">
    <property type="entry name" value="Zincin_1"/>
</dbReference>
<dbReference type="EMBL" id="FNSN01000009">
    <property type="protein sequence ID" value="SED00404.1"/>
    <property type="molecule type" value="Genomic_DNA"/>
</dbReference>
<dbReference type="AlphaFoldDB" id="A0A1H4X6Q0"/>
<dbReference type="InterPro" id="IPR038555">
    <property type="entry name" value="Zincin_1_sf"/>
</dbReference>
<keyword evidence="3" id="KW-0378">Hydrolase</keyword>
<accession>A0A1H4X6Q0</accession>
<evidence type="ECO:0000313" key="3">
    <source>
        <dbReference type="EMBL" id="SED00404.1"/>
    </source>
</evidence>
<name>A0A1H4X6Q0_9MICC</name>
<reference evidence="3 4" key="1">
    <citation type="submission" date="2016-10" db="EMBL/GenBank/DDBJ databases">
        <authorList>
            <person name="de Groot N.N."/>
        </authorList>
    </citation>
    <scope>NUCLEOTIDE SEQUENCE [LARGE SCALE GENOMIC DNA]</scope>
    <source>
        <strain evidence="3 4">DSM 10495</strain>
    </source>
</reference>
<dbReference type="Proteomes" id="UP000182652">
    <property type="component" value="Unassembled WGS sequence"/>
</dbReference>
<keyword evidence="3" id="KW-0645">Protease</keyword>
<evidence type="ECO:0000256" key="1">
    <source>
        <dbReference type="SAM" id="MobiDB-lite"/>
    </source>
</evidence>
<feature type="region of interest" description="Disordered" evidence="1">
    <location>
        <begin position="1"/>
        <end position="36"/>
    </location>
</feature>
<dbReference type="EMBL" id="FNSN01000003">
    <property type="protein sequence ID" value="SEB45043.1"/>
    <property type="molecule type" value="Genomic_DNA"/>
</dbReference>
<sequence length="178" mass="19680">MRSVAPETPQTATVEGMDSRPEPASSRPLPRGLPIRIWPPGPRCTLRGEPGFEHLERTEAATLSLDEFQALAQQALEDLPPEISRHMDNVMLFIEDDGIDAATGEPLLGLYEGTPLTERGEGWAAGSLPDRISLYRRPILEICASRSEVLFEIQVTVIHEIAHHFGVDDARLHELGWG</sequence>
<evidence type="ECO:0000313" key="4">
    <source>
        <dbReference type="Proteomes" id="UP000182652"/>
    </source>
</evidence>
<dbReference type="GO" id="GO:0006508">
    <property type="term" value="P:proteolysis"/>
    <property type="evidence" value="ECO:0007669"/>
    <property type="project" value="UniProtKB-KW"/>
</dbReference>
<dbReference type="Pfam" id="PF06262">
    <property type="entry name" value="Zincin_1"/>
    <property type="match status" value="1"/>
</dbReference>
<evidence type="ECO:0000313" key="2">
    <source>
        <dbReference type="EMBL" id="SEB45043.1"/>
    </source>
</evidence>
<dbReference type="Gene3D" id="3.30.2010.20">
    <property type="match status" value="1"/>
</dbReference>
<dbReference type="GO" id="GO:0008237">
    <property type="term" value="F:metallopeptidase activity"/>
    <property type="evidence" value="ECO:0007669"/>
    <property type="project" value="UniProtKB-KW"/>
</dbReference>
<keyword evidence="4" id="KW-1185">Reference proteome</keyword>
<protein>
    <submittedName>
        <fullName evidence="3">Predicted Zn-dependent protease, minimal metalloprotease (MMP)-like domain</fullName>
    </submittedName>
</protein>
<dbReference type="SUPFAM" id="SSF55486">
    <property type="entry name" value="Metalloproteases ('zincins'), catalytic domain"/>
    <property type="match status" value="1"/>
</dbReference>